<feature type="transmembrane region" description="Helical" evidence="2">
    <location>
        <begin position="12"/>
        <end position="30"/>
    </location>
</feature>
<organism evidence="3 4">
    <name type="scientific">Leisingera aquaemixtae</name>
    <dbReference type="NCBI Taxonomy" id="1396826"/>
    <lineage>
        <taxon>Bacteria</taxon>
        <taxon>Pseudomonadati</taxon>
        <taxon>Pseudomonadota</taxon>
        <taxon>Alphaproteobacteria</taxon>
        <taxon>Rhodobacterales</taxon>
        <taxon>Roseobacteraceae</taxon>
        <taxon>Leisingera</taxon>
    </lineage>
</organism>
<dbReference type="Proteomes" id="UP000051326">
    <property type="component" value="Unassembled WGS sequence"/>
</dbReference>
<evidence type="ECO:0000313" key="4">
    <source>
        <dbReference type="Proteomes" id="UP000051326"/>
    </source>
</evidence>
<dbReference type="RefSeq" id="WP_058285763.1">
    <property type="nucleotide sequence ID" value="NZ_CYSR01000021.1"/>
</dbReference>
<dbReference type="STRING" id="1396826.PHA8399_01746"/>
<name>A0A0P1HNC8_9RHOB</name>
<evidence type="ECO:0000256" key="2">
    <source>
        <dbReference type="SAM" id="Phobius"/>
    </source>
</evidence>
<evidence type="ECO:0000313" key="3">
    <source>
        <dbReference type="EMBL" id="CUH99624.1"/>
    </source>
</evidence>
<accession>A0A0P1HNC8</accession>
<evidence type="ECO:0000256" key="1">
    <source>
        <dbReference type="SAM" id="Coils"/>
    </source>
</evidence>
<dbReference type="EMBL" id="CYSR01000021">
    <property type="protein sequence ID" value="CUH99624.1"/>
    <property type="molecule type" value="Genomic_DNA"/>
</dbReference>
<gene>
    <name evidence="3" type="ORF">PHA8399_01746</name>
</gene>
<keyword evidence="2" id="KW-0472">Membrane</keyword>
<keyword evidence="2" id="KW-1133">Transmembrane helix</keyword>
<feature type="coiled-coil region" evidence="1">
    <location>
        <begin position="57"/>
        <end position="91"/>
    </location>
</feature>
<reference evidence="3 4" key="1">
    <citation type="submission" date="2015-09" db="EMBL/GenBank/DDBJ databases">
        <authorList>
            <consortium name="Swine Surveillance"/>
        </authorList>
    </citation>
    <scope>NUCLEOTIDE SEQUENCE [LARGE SCALE GENOMIC DNA]</scope>
    <source>
        <strain evidence="3 4">CECT 8399</strain>
    </source>
</reference>
<protein>
    <submittedName>
        <fullName evidence="3">Uncharacterized protein</fullName>
    </submittedName>
</protein>
<sequence>MQKSVSVLKDLVVLLRDLSVIALFAVFLLFPQRLNAILVSAGFEEGSFAGFKWKSKLVEYDATVAELQTALAEAQKVNARLTEALQAAEAGPAEAGSTELQREAELVQQDAAAALETASRTVAGNLQLVEQARAQLQEEALRYCYQEDSGKPGPQAFLAACHSTPERCERAKVNPATRSSPCVALDMNTAPWQPSPGGFWGSLFQYGAAPLAAPFPQVE</sequence>
<proteinExistence type="predicted"/>
<keyword evidence="1" id="KW-0175">Coiled coil</keyword>
<dbReference type="AlphaFoldDB" id="A0A0P1HNC8"/>
<keyword evidence="2" id="KW-0812">Transmembrane</keyword>